<keyword evidence="5" id="KW-1185">Reference proteome</keyword>
<evidence type="ECO:0000313" key="5">
    <source>
        <dbReference type="Proteomes" id="UP000503222"/>
    </source>
</evidence>
<name>A0A6G7YPK5_9SPHN</name>
<feature type="domain" description="Flavodoxin-like fold" evidence="3">
    <location>
        <begin position="3"/>
        <end position="183"/>
    </location>
</feature>
<organism evidence="4 5">
    <name type="scientific">Sphingomonas piscis</name>
    <dbReference type="NCBI Taxonomy" id="2714943"/>
    <lineage>
        <taxon>Bacteria</taxon>
        <taxon>Pseudomonadati</taxon>
        <taxon>Pseudomonadota</taxon>
        <taxon>Alphaproteobacteria</taxon>
        <taxon>Sphingomonadales</taxon>
        <taxon>Sphingomonadaceae</taxon>
        <taxon>Sphingomonas</taxon>
    </lineage>
</organism>
<proteinExistence type="inferred from homology"/>
<dbReference type="KEGG" id="spii:G7077_06970"/>
<dbReference type="RefSeq" id="WP_166411071.1">
    <property type="nucleotide sequence ID" value="NZ_CP049869.1"/>
</dbReference>
<gene>
    <name evidence="4" type="ORF">G7077_06970</name>
</gene>
<dbReference type="GO" id="GO:0003955">
    <property type="term" value="F:NAD(P)H dehydrogenase (quinone) activity"/>
    <property type="evidence" value="ECO:0007669"/>
    <property type="project" value="TreeGrafter"/>
</dbReference>
<evidence type="ECO:0000259" key="3">
    <source>
        <dbReference type="Pfam" id="PF02525"/>
    </source>
</evidence>
<evidence type="ECO:0000313" key="4">
    <source>
        <dbReference type="EMBL" id="QIK78678.1"/>
    </source>
</evidence>
<evidence type="ECO:0000256" key="1">
    <source>
        <dbReference type="ARBA" id="ARBA00006252"/>
    </source>
</evidence>
<dbReference type="InterPro" id="IPR029039">
    <property type="entry name" value="Flavoprotein-like_sf"/>
</dbReference>
<reference evidence="4 5" key="1">
    <citation type="submission" date="2020-03" db="EMBL/GenBank/DDBJ databases">
        <title>Sphingomonas sp. nov., isolated from fish.</title>
        <authorList>
            <person name="Hyun D.-W."/>
            <person name="Bae J.-W."/>
        </authorList>
    </citation>
    <scope>NUCLEOTIDE SEQUENCE [LARGE SCALE GENOMIC DNA]</scope>
    <source>
        <strain evidence="4 5">HDW15B</strain>
    </source>
</reference>
<sequence length="192" mass="21863">MSRILIIDGHPDPNMDHFVHAAASAYQEGAETAFHNVRRIDVARLNFPILRSQREWNDAPPVSDIREAQDALQWAEHVAIFYPMWLGDIPALLKGFLEQVARPTFAFRYRHNGFPEKLLKGRSARVVVSMGMPAAFYSLVYRAHSLKSLKRNILGFVGFSPVRQAVIGAVEGSPHHRDRWLNKLQRLGEQAR</sequence>
<dbReference type="PANTHER" id="PTHR10204:SF34">
    <property type="entry name" value="NAD(P)H DEHYDROGENASE [QUINONE] 1 ISOFORM 1"/>
    <property type="match status" value="1"/>
</dbReference>
<dbReference type="EMBL" id="CP049869">
    <property type="protein sequence ID" value="QIK78678.1"/>
    <property type="molecule type" value="Genomic_DNA"/>
</dbReference>
<keyword evidence="2" id="KW-0560">Oxidoreductase</keyword>
<dbReference type="Gene3D" id="3.40.50.360">
    <property type="match status" value="1"/>
</dbReference>
<accession>A0A6G7YPK5</accession>
<comment type="similarity">
    <text evidence="1">Belongs to the NAD(P)H dehydrogenase (quinone) family.</text>
</comment>
<dbReference type="GO" id="GO:0005829">
    <property type="term" value="C:cytosol"/>
    <property type="evidence" value="ECO:0007669"/>
    <property type="project" value="TreeGrafter"/>
</dbReference>
<dbReference type="InterPro" id="IPR003680">
    <property type="entry name" value="Flavodoxin_fold"/>
</dbReference>
<dbReference type="InterPro" id="IPR051545">
    <property type="entry name" value="NAD(P)H_dehydrogenase_qn"/>
</dbReference>
<dbReference type="Pfam" id="PF02525">
    <property type="entry name" value="Flavodoxin_2"/>
    <property type="match status" value="1"/>
</dbReference>
<dbReference type="Proteomes" id="UP000503222">
    <property type="component" value="Chromosome"/>
</dbReference>
<protein>
    <submittedName>
        <fullName evidence="4">NAD(P)H-dependent oxidoreductase</fullName>
    </submittedName>
</protein>
<evidence type="ECO:0000256" key="2">
    <source>
        <dbReference type="ARBA" id="ARBA00023002"/>
    </source>
</evidence>
<dbReference type="AlphaFoldDB" id="A0A6G7YPK5"/>
<dbReference type="SUPFAM" id="SSF52218">
    <property type="entry name" value="Flavoproteins"/>
    <property type="match status" value="1"/>
</dbReference>
<dbReference type="PANTHER" id="PTHR10204">
    <property type="entry name" value="NAD P H OXIDOREDUCTASE-RELATED"/>
    <property type="match status" value="1"/>
</dbReference>